<keyword evidence="3" id="KW-1185">Reference proteome</keyword>
<evidence type="ECO:0000313" key="3">
    <source>
        <dbReference type="Proteomes" id="UP000265614"/>
    </source>
</evidence>
<protein>
    <recommendedName>
        <fullName evidence="4">10TM heavy-metal exporter</fullName>
    </recommendedName>
</protein>
<dbReference type="Pfam" id="PF11449">
    <property type="entry name" value="ArsP_2"/>
    <property type="match status" value="1"/>
</dbReference>
<organism evidence="2 3">
    <name type="scientific">Vallicoccus soli</name>
    <dbReference type="NCBI Taxonomy" id="2339232"/>
    <lineage>
        <taxon>Bacteria</taxon>
        <taxon>Bacillati</taxon>
        <taxon>Actinomycetota</taxon>
        <taxon>Actinomycetes</taxon>
        <taxon>Motilibacterales</taxon>
        <taxon>Vallicoccaceae</taxon>
        <taxon>Vallicoccus</taxon>
    </lineage>
</organism>
<feature type="transmembrane region" description="Helical" evidence="1">
    <location>
        <begin position="264"/>
        <end position="286"/>
    </location>
</feature>
<dbReference type="OrthoDB" id="3776971at2"/>
<proteinExistence type="predicted"/>
<name>A0A3A3YSQ9_9ACTN</name>
<feature type="transmembrane region" description="Helical" evidence="1">
    <location>
        <begin position="56"/>
        <end position="77"/>
    </location>
</feature>
<dbReference type="Proteomes" id="UP000265614">
    <property type="component" value="Unassembled WGS sequence"/>
</dbReference>
<evidence type="ECO:0000313" key="2">
    <source>
        <dbReference type="EMBL" id="RJK92757.1"/>
    </source>
</evidence>
<keyword evidence="1" id="KW-0812">Transmembrane</keyword>
<evidence type="ECO:0000256" key="1">
    <source>
        <dbReference type="SAM" id="Phobius"/>
    </source>
</evidence>
<feature type="transmembrane region" description="Helical" evidence="1">
    <location>
        <begin position="316"/>
        <end position="334"/>
    </location>
</feature>
<sequence>MILVPTDLVLLPLADSFHEVGLPVLVLVALFGWARLRHGDRLTEWLLRHARLGPAVGAVLGAVPGCGAEIVLVTLLLRRAVSYGTVVAAVVATMGDSAWVLIAADPVLALQVHSVLLVAGVLTGYAVDAARYVPTLPGDPEPAPPIPVGAALGRTLSPALGAAPARPALRLSALSVDELGAPVAALWLLVPAGLVVGLPVVMAQADLSPLTRALGGVDPYLVTGVAGTLAALWVLVAGRGGERCPDAHAPVDLSGVLRGAAREAALVTACVAVATTGWSLLVAATGFDAADLALVGLVGVGVGALVGLVPGCALQIVFTGLFVSGAVPLSTLLANAVSQDGDALFPMLARAPRAAMATSALTTLPALAVGGVALLVL</sequence>
<keyword evidence="1" id="KW-1133">Transmembrane helix</keyword>
<feature type="transmembrane region" description="Helical" evidence="1">
    <location>
        <begin position="20"/>
        <end position="36"/>
    </location>
</feature>
<feature type="transmembrane region" description="Helical" evidence="1">
    <location>
        <begin position="292"/>
        <end position="309"/>
    </location>
</feature>
<dbReference type="InterPro" id="IPR021552">
    <property type="entry name" value="ArsP_2"/>
</dbReference>
<reference evidence="2 3" key="1">
    <citation type="submission" date="2018-09" db="EMBL/GenBank/DDBJ databases">
        <title>YIM 75000 draft genome.</title>
        <authorList>
            <person name="Tang S."/>
            <person name="Feng Y."/>
        </authorList>
    </citation>
    <scope>NUCLEOTIDE SEQUENCE [LARGE SCALE GENOMIC DNA]</scope>
    <source>
        <strain evidence="2 3">YIM 75000</strain>
    </source>
</reference>
<gene>
    <name evidence="2" type="ORF">D5H78_17960</name>
</gene>
<comment type="caution">
    <text evidence="2">The sequence shown here is derived from an EMBL/GenBank/DDBJ whole genome shotgun (WGS) entry which is preliminary data.</text>
</comment>
<keyword evidence="1" id="KW-0472">Membrane</keyword>
<feature type="transmembrane region" description="Helical" evidence="1">
    <location>
        <begin position="220"/>
        <end position="238"/>
    </location>
</feature>
<feature type="transmembrane region" description="Helical" evidence="1">
    <location>
        <begin position="83"/>
        <end position="104"/>
    </location>
</feature>
<dbReference type="EMBL" id="QZEZ01000012">
    <property type="protein sequence ID" value="RJK92757.1"/>
    <property type="molecule type" value="Genomic_DNA"/>
</dbReference>
<accession>A0A3A3YSQ9</accession>
<feature type="transmembrane region" description="Helical" evidence="1">
    <location>
        <begin position="179"/>
        <end position="200"/>
    </location>
</feature>
<dbReference type="AlphaFoldDB" id="A0A3A3YSQ9"/>
<evidence type="ECO:0008006" key="4">
    <source>
        <dbReference type="Google" id="ProtNLM"/>
    </source>
</evidence>
<feature type="transmembrane region" description="Helical" evidence="1">
    <location>
        <begin position="354"/>
        <end position="376"/>
    </location>
</feature>